<sequence>MLNINGVSNGFNGFQPNSLTLNQQSSSLGNTAALQKASELTSPRETEIPFYEYQKEPWRTDPTSEYGETFYVSIKKIDELLSLLSTQRTYEAFRADLFDAHPEMANKAFGFTLDRDASIKIIDRTNNLSDSEKANLTELINNYKSFKLDLQGHARTLMMLVDHDWQAFGGRHKLTIENFQTVIDFSTILKGDIGDMELEWISQIEAGAERLGGSSISEVV</sequence>
<dbReference type="RefSeq" id="WP_243248392.1">
    <property type="nucleotide sequence ID" value="NZ_LOHG01000019.1"/>
</dbReference>
<comment type="caution">
    <text evidence="1">The sequence shown here is derived from an EMBL/GenBank/DDBJ whole genome shotgun (WGS) entry which is preliminary data.</text>
</comment>
<accession>A0ABS9ZP81</accession>
<keyword evidence="2" id="KW-1185">Reference proteome</keyword>
<proteinExistence type="predicted"/>
<evidence type="ECO:0000313" key="2">
    <source>
        <dbReference type="Proteomes" id="UP001320513"/>
    </source>
</evidence>
<gene>
    <name evidence="1" type="ORF">AUC61_22345</name>
</gene>
<protein>
    <submittedName>
        <fullName evidence="1">Uncharacterized protein</fullName>
    </submittedName>
</protein>
<name>A0ABS9ZP81_9PSED</name>
<dbReference type="EMBL" id="LOHG01000019">
    <property type="protein sequence ID" value="MCI8212277.1"/>
    <property type="molecule type" value="Genomic_DNA"/>
</dbReference>
<reference evidence="1 2" key="1">
    <citation type="submission" date="2015-12" db="EMBL/GenBank/DDBJ databases">
        <title>Phylogenomics in the description of a new species in the Pseudomonas syringae group.</title>
        <authorList>
            <person name="Busquets A."/>
            <person name="Gomila M."/>
            <person name="Beiki F."/>
            <person name="Rahimian H."/>
            <person name="Mulet M."/>
            <person name="Sanchez D."/>
            <person name="Garcia-Valdes E."/>
            <person name="Lalucat J."/>
        </authorList>
    </citation>
    <scope>NUCLEOTIDE SEQUENCE [LARGE SCALE GENOMIC DNA]</scope>
    <source>
        <strain evidence="1 2">S25</strain>
    </source>
</reference>
<organism evidence="1 2">
    <name type="scientific">Pseudomonas maioricensis</name>
    <dbReference type="NCBI Taxonomy" id="1766623"/>
    <lineage>
        <taxon>Bacteria</taxon>
        <taxon>Pseudomonadati</taxon>
        <taxon>Pseudomonadota</taxon>
        <taxon>Gammaproteobacteria</taxon>
        <taxon>Pseudomonadales</taxon>
        <taxon>Pseudomonadaceae</taxon>
        <taxon>Pseudomonas</taxon>
    </lineage>
</organism>
<evidence type="ECO:0000313" key="1">
    <source>
        <dbReference type="EMBL" id="MCI8212277.1"/>
    </source>
</evidence>
<dbReference type="Proteomes" id="UP001320513">
    <property type="component" value="Unassembled WGS sequence"/>
</dbReference>